<keyword evidence="14" id="KW-0131">Cell cycle</keyword>
<evidence type="ECO:0000256" key="6">
    <source>
        <dbReference type="ARBA" id="ARBA00022490"/>
    </source>
</evidence>
<keyword evidence="11" id="KW-0133">Cell shape</keyword>
<accession>A0A6J7HGM7</accession>
<dbReference type="AlphaFoldDB" id="A0A6J7HGM7"/>
<evidence type="ECO:0000256" key="16">
    <source>
        <dbReference type="ARBA" id="ARBA00048914"/>
    </source>
</evidence>
<dbReference type="GO" id="GO:0008762">
    <property type="term" value="F:UDP-N-acetylmuramate dehydrogenase activity"/>
    <property type="evidence" value="ECO:0007669"/>
    <property type="project" value="UniProtKB-EC"/>
</dbReference>
<organism evidence="20">
    <name type="scientific">freshwater metagenome</name>
    <dbReference type="NCBI Taxonomy" id="449393"/>
    <lineage>
        <taxon>unclassified sequences</taxon>
        <taxon>metagenomes</taxon>
        <taxon>ecological metagenomes</taxon>
    </lineage>
</organism>
<dbReference type="Gene3D" id="3.30.465.10">
    <property type="match status" value="1"/>
</dbReference>
<keyword evidence="7" id="KW-0132">Cell division</keyword>
<dbReference type="PANTHER" id="PTHR21071">
    <property type="entry name" value="UDP-N-ACETYLENOLPYRUVOYLGLUCOSAMINE REDUCTASE"/>
    <property type="match status" value="1"/>
</dbReference>
<evidence type="ECO:0000256" key="2">
    <source>
        <dbReference type="ARBA" id="ARBA00003921"/>
    </source>
</evidence>
<evidence type="ECO:0000256" key="11">
    <source>
        <dbReference type="ARBA" id="ARBA00022960"/>
    </source>
</evidence>
<comment type="pathway">
    <text evidence="4">Cell wall biogenesis; peptidoglycan biosynthesis.</text>
</comment>
<dbReference type="Gene3D" id="3.30.43.10">
    <property type="entry name" value="Uridine Diphospho-n-acetylenolpyruvylglucosamine Reductase, domain 2"/>
    <property type="match status" value="1"/>
</dbReference>
<evidence type="ECO:0000256" key="15">
    <source>
        <dbReference type="ARBA" id="ARBA00023316"/>
    </source>
</evidence>
<name>A0A6J7HGM7_9ZZZZ</name>
<evidence type="ECO:0000256" key="3">
    <source>
        <dbReference type="ARBA" id="ARBA00004496"/>
    </source>
</evidence>
<evidence type="ECO:0000256" key="8">
    <source>
        <dbReference type="ARBA" id="ARBA00022630"/>
    </source>
</evidence>
<dbReference type="InterPro" id="IPR016166">
    <property type="entry name" value="FAD-bd_PCMH"/>
</dbReference>
<dbReference type="NCBIfam" id="NF010478">
    <property type="entry name" value="PRK13903.1"/>
    <property type="match status" value="1"/>
</dbReference>
<dbReference type="PROSITE" id="PS51387">
    <property type="entry name" value="FAD_PCMH"/>
    <property type="match status" value="1"/>
</dbReference>
<dbReference type="Pfam" id="PF02873">
    <property type="entry name" value="MurB_C"/>
    <property type="match status" value="1"/>
</dbReference>
<keyword evidence="12" id="KW-0573">Peptidoglycan synthesis</keyword>
<evidence type="ECO:0000256" key="7">
    <source>
        <dbReference type="ARBA" id="ARBA00022618"/>
    </source>
</evidence>
<dbReference type="GO" id="GO:0009252">
    <property type="term" value="P:peptidoglycan biosynthetic process"/>
    <property type="evidence" value="ECO:0007669"/>
    <property type="project" value="UniProtKB-UniPathway"/>
</dbReference>
<evidence type="ECO:0000313" key="19">
    <source>
        <dbReference type="EMBL" id="CAB4655407.1"/>
    </source>
</evidence>
<dbReference type="InterPro" id="IPR016167">
    <property type="entry name" value="FAD-bd_PCMH_sub1"/>
</dbReference>
<comment type="cofactor">
    <cofactor evidence="1">
        <name>FAD</name>
        <dbReference type="ChEBI" id="CHEBI:57692"/>
    </cofactor>
</comment>
<keyword evidence="6" id="KW-0963">Cytoplasm</keyword>
<comment type="catalytic activity">
    <reaction evidence="16">
        <text>UDP-N-acetyl-alpha-D-muramate + NADP(+) = UDP-N-acetyl-3-O-(1-carboxyvinyl)-alpha-D-glucosamine + NADPH + H(+)</text>
        <dbReference type="Rhea" id="RHEA:12248"/>
        <dbReference type="ChEBI" id="CHEBI:15378"/>
        <dbReference type="ChEBI" id="CHEBI:57783"/>
        <dbReference type="ChEBI" id="CHEBI:58349"/>
        <dbReference type="ChEBI" id="CHEBI:68483"/>
        <dbReference type="ChEBI" id="CHEBI:70757"/>
        <dbReference type="EC" id="1.3.1.98"/>
    </reaction>
</comment>
<evidence type="ECO:0000313" key="18">
    <source>
        <dbReference type="EMBL" id="CAB4612182.1"/>
    </source>
</evidence>
<evidence type="ECO:0000256" key="12">
    <source>
        <dbReference type="ARBA" id="ARBA00022984"/>
    </source>
</evidence>
<comment type="function">
    <text evidence="2">Cell wall formation.</text>
</comment>
<dbReference type="InterPro" id="IPR016169">
    <property type="entry name" value="FAD-bd_PCMH_sub2"/>
</dbReference>
<dbReference type="InterPro" id="IPR036635">
    <property type="entry name" value="MurB_C_sf"/>
</dbReference>
<protein>
    <recommendedName>
        <fullName evidence="5">UDP-N-acetylmuramate dehydrogenase</fullName>
        <ecNumber evidence="5">1.3.1.98</ecNumber>
    </recommendedName>
</protein>
<dbReference type="PANTHER" id="PTHR21071:SF4">
    <property type="entry name" value="UDP-N-ACETYLENOLPYRUVOYLGLUCOSAMINE REDUCTASE"/>
    <property type="match status" value="1"/>
</dbReference>
<dbReference type="GO" id="GO:0008360">
    <property type="term" value="P:regulation of cell shape"/>
    <property type="evidence" value="ECO:0007669"/>
    <property type="project" value="UniProtKB-KW"/>
</dbReference>
<dbReference type="InterPro" id="IPR011601">
    <property type="entry name" value="MurB_C"/>
</dbReference>
<dbReference type="Gene3D" id="3.90.78.10">
    <property type="entry name" value="UDP-N-acetylenolpyruvoylglucosamine reductase, C-terminal domain"/>
    <property type="match status" value="1"/>
</dbReference>
<evidence type="ECO:0000259" key="17">
    <source>
        <dbReference type="PROSITE" id="PS51387"/>
    </source>
</evidence>
<evidence type="ECO:0000313" key="20">
    <source>
        <dbReference type="EMBL" id="CAB4915380.1"/>
    </source>
</evidence>
<keyword evidence="8" id="KW-0285">Flavoprotein</keyword>
<dbReference type="GO" id="GO:0051301">
    <property type="term" value="P:cell division"/>
    <property type="evidence" value="ECO:0007669"/>
    <property type="project" value="UniProtKB-KW"/>
</dbReference>
<evidence type="ECO:0000256" key="14">
    <source>
        <dbReference type="ARBA" id="ARBA00023306"/>
    </source>
</evidence>
<dbReference type="NCBIfam" id="NF000755">
    <property type="entry name" value="PRK00046.1"/>
    <property type="match status" value="1"/>
</dbReference>
<dbReference type="SUPFAM" id="SSF56176">
    <property type="entry name" value="FAD-binding/transporter-associated domain-like"/>
    <property type="match status" value="1"/>
</dbReference>
<dbReference type="EMBL" id="CAEZWR010000013">
    <property type="protein sequence ID" value="CAB4655407.1"/>
    <property type="molecule type" value="Genomic_DNA"/>
</dbReference>
<keyword evidence="13" id="KW-0560">Oxidoreductase</keyword>
<proteinExistence type="inferred from homology"/>
<evidence type="ECO:0000256" key="9">
    <source>
        <dbReference type="ARBA" id="ARBA00022827"/>
    </source>
</evidence>
<dbReference type="Pfam" id="PF01565">
    <property type="entry name" value="FAD_binding_4"/>
    <property type="match status" value="1"/>
</dbReference>
<keyword evidence="10" id="KW-0521">NADP</keyword>
<dbReference type="EC" id="1.3.1.98" evidence="5"/>
<gene>
    <name evidence="18" type="ORF">UFOPK1908_00117</name>
    <name evidence="19" type="ORF">UFOPK2282_00188</name>
    <name evidence="20" type="ORF">UFOPK3576_01386</name>
</gene>
<feature type="domain" description="FAD-binding PCMH-type" evidence="17">
    <location>
        <begin position="11"/>
        <end position="181"/>
    </location>
</feature>
<evidence type="ECO:0000256" key="1">
    <source>
        <dbReference type="ARBA" id="ARBA00001974"/>
    </source>
</evidence>
<keyword evidence="9" id="KW-0274">FAD</keyword>
<comment type="subcellular location">
    <subcellularLocation>
        <location evidence="3">Cytoplasm</location>
    </subcellularLocation>
</comment>
<reference evidence="20" key="1">
    <citation type="submission" date="2020-05" db="EMBL/GenBank/DDBJ databases">
        <authorList>
            <person name="Chiriac C."/>
            <person name="Salcher M."/>
            <person name="Ghai R."/>
            <person name="Kavagutti S V."/>
        </authorList>
    </citation>
    <scope>NUCLEOTIDE SEQUENCE</scope>
</reference>
<dbReference type="EMBL" id="CAFBMO010000074">
    <property type="protein sequence ID" value="CAB4915380.1"/>
    <property type="molecule type" value="Genomic_DNA"/>
</dbReference>
<dbReference type="EMBL" id="CAEZVB010000002">
    <property type="protein sequence ID" value="CAB4612182.1"/>
    <property type="molecule type" value="Genomic_DNA"/>
</dbReference>
<sequence>MRLADFTTLRVGGRAANFISASTESELISAIQQADAQEVPVLILGGGSNLLIADDGFDGLVVHIDVRGVQVQEIGDLVFVTAACGEPWDQFVATCLSSGMNGLEALSGIPGTVGATPIQNVGAYGTEVASLIATVRVWDRRLNELRDLSPQECGFTYRSSVFKQDHERFVVLAVTFALGRTGMSRISYVQLADALGLAVGDVALPSEIREAVLELRFHKGMVLVREDPDTWSAGSFFTNPIVTEEVADGLPLECPRYPDAAGVKLSAAWLIEHAGVGKGYSLNDRASISTKHTLALTNRGSASAQDIVELARDVRRQVQTHFGIELHPEVRCIGCVI</sequence>
<dbReference type="InterPro" id="IPR003170">
    <property type="entry name" value="MurB"/>
</dbReference>
<evidence type="ECO:0000256" key="4">
    <source>
        <dbReference type="ARBA" id="ARBA00004752"/>
    </source>
</evidence>
<dbReference type="GO" id="GO:0071949">
    <property type="term" value="F:FAD binding"/>
    <property type="evidence" value="ECO:0007669"/>
    <property type="project" value="InterPro"/>
</dbReference>
<dbReference type="GO" id="GO:0071555">
    <property type="term" value="P:cell wall organization"/>
    <property type="evidence" value="ECO:0007669"/>
    <property type="project" value="UniProtKB-KW"/>
</dbReference>
<dbReference type="InterPro" id="IPR006094">
    <property type="entry name" value="Oxid_FAD_bind_N"/>
</dbReference>
<dbReference type="UniPathway" id="UPA00219"/>
<dbReference type="HAMAP" id="MF_00037">
    <property type="entry name" value="MurB"/>
    <property type="match status" value="1"/>
</dbReference>
<evidence type="ECO:0000256" key="10">
    <source>
        <dbReference type="ARBA" id="ARBA00022857"/>
    </source>
</evidence>
<evidence type="ECO:0000256" key="13">
    <source>
        <dbReference type="ARBA" id="ARBA00023002"/>
    </source>
</evidence>
<dbReference type="InterPro" id="IPR036318">
    <property type="entry name" value="FAD-bd_PCMH-like_sf"/>
</dbReference>
<keyword evidence="15" id="KW-0961">Cell wall biogenesis/degradation</keyword>
<evidence type="ECO:0000256" key="5">
    <source>
        <dbReference type="ARBA" id="ARBA00012518"/>
    </source>
</evidence>
<dbReference type="SUPFAM" id="SSF56194">
    <property type="entry name" value="Uridine diphospho-N-Acetylenolpyruvylglucosamine reductase, MurB, C-terminal domain"/>
    <property type="match status" value="1"/>
</dbReference>
<dbReference type="GO" id="GO:0005829">
    <property type="term" value="C:cytosol"/>
    <property type="evidence" value="ECO:0007669"/>
    <property type="project" value="TreeGrafter"/>
</dbReference>